<keyword evidence="3" id="KW-1185">Reference proteome</keyword>
<evidence type="ECO:0000313" key="3">
    <source>
        <dbReference type="Proteomes" id="UP000762676"/>
    </source>
</evidence>
<organism evidence="2 3">
    <name type="scientific">Elysia marginata</name>
    <dbReference type="NCBI Taxonomy" id="1093978"/>
    <lineage>
        <taxon>Eukaryota</taxon>
        <taxon>Metazoa</taxon>
        <taxon>Spiralia</taxon>
        <taxon>Lophotrochozoa</taxon>
        <taxon>Mollusca</taxon>
        <taxon>Gastropoda</taxon>
        <taxon>Heterobranchia</taxon>
        <taxon>Euthyneura</taxon>
        <taxon>Panpulmonata</taxon>
        <taxon>Sacoglossa</taxon>
        <taxon>Placobranchoidea</taxon>
        <taxon>Plakobranchidae</taxon>
        <taxon>Elysia</taxon>
    </lineage>
</organism>
<feature type="transmembrane region" description="Helical" evidence="1">
    <location>
        <begin position="97"/>
        <end position="123"/>
    </location>
</feature>
<feature type="transmembrane region" description="Helical" evidence="1">
    <location>
        <begin position="236"/>
        <end position="259"/>
    </location>
</feature>
<name>A0AAV4G3T3_9GAST</name>
<gene>
    <name evidence="2" type="ORF">ElyMa_000574000</name>
</gene>
<keyword evidence="1" id="KW-1133">Transmembrane helix</keyword>
<feature type="transmembrane region" description="Helical" evidence="1">
    <location>
        <begin position="265"/>
        <end position="292"/>
    </location>
</feature>
<proteinExistence type="predicted"/>
<dbReference type="AlphaFoldDB" id="A0AAV4G3T3"/>
<sequence>MSNSSSNHTLSETVYTCVTIIVCADIVVLVLGGLSNGWLLASIMTSTTLRTRLRNQFICCLATVNILQELCVSSLEVIYTMAFILRNRLGSTCALYVFYQLMTITCNILADLLVLMIAVVFLAQVLDFVPESKFSPRYLRIGKIGLLAFPWAFAVVVGPPSLLAISSKRGNCLFPDYRLFYIIEFVFTVFPLCVASVIIGVGVVLRCTRFGRGNITAQGNMGVQLMGSGPEIDSSLAYIGAVVVCAATETLMLLVYFNWGMAKSTGWIFFTSADVLESARCVFLPLVFLFLTDIRERIKQWRPWRRDTQASGIDLTIAYNRED</sequence>
<keyword evidence="1" id="KW-0812">Transmembrane</keyword>
<evidence type="ECO:0008006" key="4">
    <source>
        <dbReference type="Google" id="ProtNLM"/>
    </source>
</evidence>
<dbReference type="Proteomes" id="UP000762676">
    <property type="component" value="Unassembled WGS sequence"/>
</dbReference>
<feature type="transmembrane region" description="Helical" evidence="1">
    <location>
        <begin position="144"/>
        <end position="167"/>
    </location>
</feature>
<dbReference type="EMBL" id="BMAT01001123">
    <property type="protein sequence ID" value="GFR80147.1"/>
    <property type="molecule type" value="Genomic_DNA"/>
</dbReference>
<evidence type="ECO:0000256" key="1">
    <source>
        <dbReference type="SAM" id="Phobius"/>
    </source>
</evidence>
<dbReference type="Gene3D" id="1.20.1070.10">
    <property type="entry name" value="Rhodopsin 7-helix transmembrane proteins"/>
    <property type="match status" value="1"/>
</dbReference>
<protein>
    <recommendedName>
        <fullName evidence="4">G-protein coupled receptors family 1 profile domain-containing protein</fullName>
    </recommendedName>
</protein>
<accession>A0AAV4G3T3</accession>
<evidence type="ECO:0000313" key="2">
    <source>
        <dbReference type="EMBL" id="GFR80147.1"/>
    </source>
</evidence>
<keyword evidence="1" id="KW-0472">Membrane</keyword>
<feature type="transmembrane region" description="Helical" evidence="1">
    <location>
        <begin position="13"/>
        <end position="36"/>
    </location>
</feature>
<feature type="transmembrane region" description="Helical" evidence="1">
    <location>
        <begin position="57"/>
        <end position="85"/>
    </location>
</feature>
<reference evidence="2 3" key="1">
    <citation type="journal article" date="2021" name="Elife">
        <title>Chloroplast acquisition without the gene transfer in kleptoplastic sea slugs, Plakobranchus ocellatus.</title>
        <authorList>
            <person name="Maeda T."/>
            <person name="Takahashi S."/>
            <person name="Yoshida T."/>
            <person name="Shimamura S."/>
            <person name="Takaki Y."/>
            <person name="Nagai Y."/>
            <person name="Toyoda A."/>
            <person name="Suzuki Y."/>
            <person name="Arimoto A."/>
            <person name="Ishii H."/>
            <person name="Satoh N."/>
            <person name="Nishiyama T."/>
            <person name="Hasebe M."/>
            <person name="Maruyama T."/>
            <person name="Minagawa J."/>
            <person name="Obokata J."/>
            <person name="Shigenobu S."/>
        </authorList>
    </citation>
    <scope>NUCLEOTIDE SEQUENCE [LARGE SCALE GENOMIC DNA]</scope>
</reference>
<feature type="transmembrane region" description="Helical" evidence="1">
    <location>
        <begin position="179"/>
        <end position="205"/>
    </location>
</feature>
<comment type="caution">
    <text evidence="2">The sequence shown here is derived from an EMBL/GenBank/DDBJ whole genome shotgun (WGS) entry which is preliminary data.</text>
</comment>